<reference evidence="1" key="1">
    <citation type="submission" date="2018-05" db="EMBL/GenBank/DDBJ databases">
        <authorList>
            <person name="Lanie J.A."/>
            <person name="Ng W.-L."/>
            <person name="Kazmierczak K.M."/>
            <person name="Andrzejewski T.M."/>
            <person name="Davidsen T.M."/>
            <person name="Wayne K.J."/>
            <person name="Tettelin H."/>
            <person name="Glass J.I."/>
            <person name="Rusch D."/>
            <person name="Podicherti R."/>
            <person name="Tsui H.-C.T."/>
            <person name="Winkler M.E."/>
        </authorList>
    </citation>
    <scope>NUCLEOTIDE SEQUENCE</scope>
</reference>
<name>A0A382ZH18_9ZZZZ</name>
<dbReference type="EMBL" id="UINC01183869">
    <property type="protein sequence ID" value="SVD94824.1"/>
    <property type="molecule type" value="Genomic_DNA"/>
</dbReference>
<proteinExistence type="predicted"/>
<evidence type="ECO:0000313" key="1">
    <source>
        <dbReference type="EMBL" id="SVD94824.1"/>
    </source>
</evidence>
<sequence>MLVVATVIAAILIGSGCTHTWNYPPLKMDDQYRDIAYKYYVIDAHADVPDAFFETYEEASTYQKDFAEHHEYVIVKMDKKYNVYNMEPIENDTQTVQKSE</sequence>
<organism evidence="1">
    <name type="scientific">marine metagenome</name>
    <dbReference type="NCBI Taxonomy" id="408172"/>
    <lineage>
        <taxon>unclassified sequences</taxon>
        <taxon>metagenomes</taxon>
        <taxon>ecological metagenomes</taxon>
    </lineage>
</organism>
<protein>
    <submittedName>
        <fullName evidence="1">Uncharacterized protein</fullName>
    </submittedName>
</protein>
<accession>A0A382ZH18</accession>
<dbReference type="AlphaFoldDB" id="A0A382ZH18"/>
<gene>
    <name evidence="1" type="ORF">METZ01_LOCUS447678</name>
</gene>